<dbReference type="Proteomes" id="UP000681967">
    <property type="component" value="Unassembled WGS sequence"/>
</dbReference>
<dbReference type="EMBL" id="CAJOBH010035616">
    <property type="protein sequence ID" value="CAF4300721.1"/>
    <property type="molecule type" value="Genomic_DNA"/>
</dbReference>
<dbReference type="EMBL" id="CAJOBJ010063032">
    <property type="protein sequence ID" value="CAF4426426.1"/>
    <property type="molecule type" value="Genomic_DNA"/>
</dbReference>
<protein>
    <submittedName>
        <fullName evidence="2">Uncharacterized protein</fullName>
    </submittedName>
</protein>
<evidence type="ECO:0000313" key="1">
    <source>
        <dbReference type="EMBL" id="CAF4300721.1"/>
    </source>
</evidence>
<evidence type="ECO:0000313" key="2">
    <source>
        <dbReference type="EMBL" id="CAF4406211.1"/>
    </source>
</evidence>
<reference evidence="2" key="1">
    <citation type="submission" date="2021-02" db="EMBL/GenBank/DDBJ databases">
        <authorList>
            <person name="Nowell W R."/>
        </authorList>
    </citation>
    <scope>NUCLEOTIDE SEQUENCE</scope>
</reference>
<organism evidence="2 4">
    <name type="scientific">Rotaria magnacalcarata</name>
    <dbReference type="NCBI Taxonomy" id="392030"/>
    <lineage>
        <taxon>Eukaryota</taxon>
        <taxon>Metazoa</taxon>
        <taxon>Spiralia</taxon>
        <taxon>Gnathifera</taxon>
        <taxon>Rotifera</taxon>
        <taxon>Eurotatoria</taxon>
        <taxon>Bdelloidea</taxon>
        <taxon>Philodinida</taxon>
        <taxon>Philodinidae</taxon>
        <taxon>Rotaria</taxon>
    </lineage>
</organism>
<dbReference type="EMBL" id="CAJOBI010058745">
    <property type="protein sequence ID" value="CAF4406211.1"/>
    <property type="molecule type" value="Genomic_DNA"/>
</dbReference>
<dbReference type="Proteomes" id="UP000681720">
    <property type="component" value="Unassembled WGS sequence"/>
</dbReference>
<evidence type="ECO:0000313" key="3">
    <source>
        <dbReference type="EMBL" id="CAF4426426.1"/>
    </source>
</evidence>
<name>A0A8S2VL82_9BILA</name>
<feature type="non-terminal residue" evidence="2">
    <location>
        <position position="1"/>
    </location>
</feature>
<gene>
    <name evidence="1" type="ORF">BYL167_LOCUS27481</name>
    <name evidence="3" type="ORF">GIL414_LOCUS31332</name>
    <name evidence="2" type="ORF">SMN809_LOCUS30676</name>
</gene>
<comment type="caution">
    <text evidence="2">The sequence shown here is derived from an EMBL/GenBank/DDBJ whole genome shotgun (WGS) entry which is preliminary data.</text>
</comment>
<dbReference type="AlphaFoldDB" id="A0A8S2VL82"/>
<proteinExistence type="predicted"/>
<accession>A0A8S2VL82</accession>
<sequence length="91" mass="10890">FHPHPSPVQDIIDPDLLPCRPAPAFDRNEWIARRFKQLQKSDYKARHFKRDLDQGEYNDFSEHEKLRNTYRWLPSIFAIDKDGKVDIKTPI</sequence>
<dbReference type="Proteomes" id="UP000676336">
    <property type="component" value="Unassembled WGS sequence"/>
</dbReference>
<feature type="non-terminal residue" evidence="2">
    <location>
        <position position="91"/>
    </location>
</feature>
<evidence type="ECO:0000313" key="4">
    <source>
        <dbReference type="Proteomes" id="UP000676336"/>
    </source>
</evidence>